<dbReference type="Pfam" id="PF11142">
    <property type="entry name" value="DUF2917"/>
    <property type="match status" value="1"/>
</dbReference>
<proteinExistence type="predicted"/>
<keyword evidence="2" id="KW-1185">Reference proteome</keyword>
<evidence type="ECO:0000313" key="2">
    <source>
        <dbReference type="Proteomes" id="UP000737171"/>
    </source>
</evidence>
<protein>
    <submittedName>
        <fullName evidence="1">DUF2917 domain-containing protein</fullName>
    </submittedName>
</protein>
<reference evidence="1 2" key="1">
    <citation type="submission" date="2020-05" db="EMBL/GenBank/DDBJ databases">
        <title>Aquincola sp. isolate from soil.</title>
        <authorList>
            <person name="Han J."/>
            <person name="Kim D.-U."/>
        </authorList>
    </citation>
    <scope>NUCLEOTIDE SEQUENCE [LARGE SCALE GENOMIC DNA]</scope>
    <source>
        <strain evidence="1 2">S2</strain>
    </source>
</reference>
<dbReference type="RefSeq" id="WP_173120402.1">
    <property type="nucleotide sequence ID" value="NZ_JABRWJ010000001.1"/>
</dbReference>
<comment type="caution">
    <text evidence="1">The sequence shown here is derived from an EMBL/GenBank/DDBJ whole genome shotgun (WGS) entry which is preliminary data.</text>
</comment>
<dbReference type="EMBL" id="JABRWJ010000001">
    <property type="protein sequence ID" value="NRF65924.1"/>
    <property type="molecule type" value="Genomic_DNA"/>
</dbReference>
<dbReference type="InterPro" id="IPR021317">
    <property type="entry name" value="DUF2917"/>
</dbReference>
<accession>A0ABX2EBY8</accession>
<sequence length="74" mass="8171">MSNHLAHHGLIKLPDATGLQIECLSGSLWITLDCDSCDFVVKPGQRFVTDEHRPVIVYALEASELRLLPRTAAT</sequence>
<evidence type="ECO:0000313" key="1">
    <source>
        <dbReference type="EMBL" id="NRF65924.1"/>
    </source>
</evidence>
<organism evidence="1 2">
    <name type="scientific">Pseudaquabacterium terrae</name>
    <dbReference type="NCBI Taxonomy" id="2732868"/>
    <lineage>
        <taxon>Bacteria</taxon>
        <taxon>Pseudomonadati</taxon>
        <taxon>Pseudomonadota</taxon>
        <taxon>Betaproteobacteria</taxon>
        <taxon>Burkholderiales</taxon>
        <taxon>Sphaerotilaceae</taxon>
        <taxon>Pseudaquabacterium</taxon>
    </lineage>
</organism>
<name>A0ABX2EBY8_9BURK</name>
<dbReference type="Proteomes" id="UP000737171">
    <property type="component" value="Unassembled WGS sequence"/>
</dbReference>
<gene>
    <name evidence="1" type="ORF">HLB44_02875</name>
</gene>